<dbReference type="InterPro" id="IPR001789">
    <property type="entry name" value="Sig_transdc_resp-reg_receiver"/>
</dbReference>
<evidence type="ECO:0000259" key="2">
    <source>
        <dbReference type="PROSITE" id="PS50110"/>
    </source>
</evidence>
<dbReference type="PROSITE" id="PS50930">
    <property type="entry name" value="HTH_LYTTR"/>
    <property type="match status" value="1"/>
</dbReference>
<dbReference type="InterPro" id="IPR011006">
    <property type="entry name" value="CheY-like_superfamily"/>
</dbReference>
<dbReference type="Pfam" id="PF00072">
    <property type="entry name" value="Response_reg"/>
    <property type="match status" value="1"/>
</dbReference>
<evidence type="ECO:0000259" key="3">
    <source>
        <dbReference type="PROSITE" id="PS50930"/>
    </source>
</evidence>
<dbReference type="PROSITE" id="PS50110">
    <property type="entry name" value="RESPONSE_REGULATORY"/>
    <property type="match status" value="1"/>
</dbReference>
<feature type="domain" description="HTH LytTR-type" evidence="3">
    <location>
        <begin position="145"/>
        <end position="238"/>
    </location>
</feature>
<dbReference type="Gene3D" id="2.40.50.1020">
    <property type="entry name" value="LytTr DNA-binding domain"/>
    <property type="match status" value="1"/>
</dbReference>
<dbReference type="SUPFAM" id="SSF52172">
    <property type="entry name" value="CheY-like"/>
    <property type="match status" value="1"/>
</dbReference>
<accession>A0ABV7Z0B4</accession>
<name>A0ABV7Z0B4_9BACT</name>
<evidence type="ECO:0000313" key="4">
    <source>
        <dbReference type="EMBL" id="MFC3812596.1"/>
    </source>
</evidence>
<dbReference type="PANTHER" id="PTHR37299:SF1">
    <property type="entry name" value="STAGE 0 SPORULATION PROTEIN A HOMOLOG"/>
    <property type="match status" value="1"/>
</dbReference>
<gene>
    <name evidence="4" type="ORF">ACFOOI_18185</name>
</gene>
<evidence type="ECO:0000256" key="1">
    <source>
        <dbReference type="PROSITE-ProRule" id="PRU00169"/>
    </source>
</evidence>
<dbReference type="RefSeq" id="WP_379839479.1">
    <property type="nucleotide sequence ID" value="NZ_JBHRYQ010000001.1"/>
</dbReference>
<dbReference type="Pfam" id="PF04397">
    <property type="entry name" value="LytTR"/>
    <property type="match status" value="1"/>
</dbReference>
<dbReference type="InterPro" id="IPR007492">
    <property type="entry name" value="LytTR_DNA-bd_dom"/>
</dbReference>
<feature type="modified residue" description="4-aspartylphosphate" evidence="1">
    <location>
        <position position="55"/>
    </location>
</feature>
<keyword evidence="1" id="KW-0597">Phosphoprotein</keyword>
<dbReference type="PANTHER" id="PTHR37299">
    <property type="entry name" value="TRANSCRIPTIONAL REGULATOR-RELATED"/>
    <property type="match status" value="1"/>
</dbReference>
<sequence length="251" mass="29113">MIKTVILDDELHSTETLGFFLSKKCPEIELLKSFNDPVAAKEFLIATPIDLLILDIEMPRLNGFELLKALQPFDFEVIFLTAYNEFALKAFRYSAFDYFLKPLDEMELAASLNRLGAKKRDIQSEDRLKYLLEIMQPTEQKPKKIALPTMEGYEFVELNHIIRFESDSNYVKIFMDNKKSLVICKTLKEIEESLKESNFLRIHNSHLVNLDFVEKYLKTGGGALLTKDGYEVPISRLRKDFTLSKLNIKNK</sequence>
<dbReference type="SMART" id="SM00448">
    <property type="entry name" value="REC"/>
    <property type="match status" value="1"/>
</dbReference>
<keyword evidence="5" id="KW-1185">Reference proteome</keyword>
<dbReference type="SMART" id="SM00850">
    <property type="entry name" value="LytTR"/>
    <property type="match status" value="1"/>
</dbReference>
<comment type="caution">
    <text evidence="4">The sequence shown here is derived from an EMBL/GenBank/DDBJ whole genome shotgun (WGS) entry which is preliminary data.</text>
</comment>
<protein>
    <submittedName>
        <fullName evidence="4">LytR/AlgR family response regulator transcription factor</fullName>
    </submittedName>
</protein>
<proteinExistence type="predicted"/>
<evidence type="ECO:0000313" key="5">
    <source>
        <dbReference type="Proteomes" id="UP001595616"/>
    </source>
</evidence>
<dbReference type="Gene3D" id="3.40.50.2300">
    <property type="match status" value="1"/>
</dbReference>
<reference evidence="5" key="1">
    <citation type="journal article" date="2019" name="Int. J. Syst. Evol. Microbiol.">
        <title>The Global Catalogue of Microorganisms (GCM) 10K type strain sequencing project: providing services to taxonomists for standard genome sequencing and annotation.</title>
        <authorList>
            <consortium name="The Broad Institute Genomics Platform"/>
            <consortium name="The Broad Institute Genome Sequencing Center for Infectious Disease"/>
            <person name="Wu L."/>
            <person name="Ma J."/>
        </authorList>
    </citation>
    <scope>NUCLEOTIDE SEQUENCE [LARGE SCALE GENOMIC DNA]</scope>
    <source>
        <strain evidence="5">CECT 7956</strain>
    </source>
</reference>
<feature type="domain" description="Response regulatory" evidence="2">
    <location>
        <begin position="3"/>
        <end position="116"/>
    </location>
</feature>
<organism evidence="4 5">
    <name type="scientific">Lacihabitans lacunae</name>
    <dbReference type="NCBI Taxonomy" id="1028214"/>
    <lineage>
        <taxon>Bacteria</taxon>
        <taxon>Pseudomonadati</taxon>
        <taxon>Bacteroidota</taxon>
        <taxon>Cytophagia</taxon>
        <taxon>Cytophagales</taxon>
        <taxon>Leadbetterellaceae</taxon>
        <taxon>Lacihabitans</taxon>
    </lineage>
</organism>
<dbReference type="EMBL" id="JBHRYQ010000001">
    <property type="protein sequence ID" value="MFC3812596.1"/>
    <property type="molecule type" value="Genomic_DNA"/>
</dbReference>
<dbReference type="InterPro" id="IPR046947">
    <property type="entry name" value="LytR-like"/>
</dbReference>
<dbReference type="Proteomes" id="UP001595616">
    <property type="component" value="Unassembled WGS sequence"/>
</dbReference>